<evidence type="ECO:0000313" key="3">
    <source>
        <dbReference type="EMBL" id="SDD57427.1"/>
    </source>
</evidence>
<keyword evidence="4" id="KW-1185">Reference proteome</keyword>
<dbReference type="Gene3D" id="2.130.10.130">
    <property type="entry name" value="Integrin alpha, N-terminal"/>
    <property type="match status" value="3"/>
</dbReference>
<dbReference type="AlphaFoldDB" id="A0A1G6VWR9"/>
<dbReference type="SUPFAM" id="SSF69318">
    <property type="entry name" value="Integrin alpha N-terminal domain"/>
    <property type="match status" value="3"/>
</dbReference>
<evidence type="ECO:0000256" key="1">
    <source>
        <dbReference type="ARBA" id="ARBA00022729"/>
    </source>
</evidence>
<reference evidence="3 4" key="1">
    <citation type="submission" date="2016-10" db="EMBL/GenBank/DDBJ databases">
        <authorList>
            <person name="de Groot N.N."/>
        </authorList>
    </citation>
    <scope>NUCLEOTIDE SEQUENCE [LARGE SCALE GENOMIC DNA]</scope>
    <source>
        <strain evidence="3 4">DSM 23421</strain>
    </source>
</reference>
<dbReference type="Pfam" id="PF13517">
    <property type="entry name" value="FG-GAP_3"/>
    <property type="match status" value="6"/>
</dbReference>
<dbReference type="STRING" id="641691.SAMN05421636_10178"/>
<dbReference type="Pfam" id="PF07593">
    <property type="entry name" value="UnbV_ASPIC"/>
    <property type="match status" value="1"/>
</dbReference>
<dbReference type="InterPro" id="IPR027039">
    <property type="entry name" value="Crtac1"/>
</dbReference>
<feature type="domain" description="ASPIC/UnbV" evidence="2">
    <location>
        <begin position="558"/>
        <end position="625"/>
    </location>
</feature>
<dbReference type="PANTHER" id="PTHR16026:SF0">
    <property type="entry name" value="CARTILAGE ACIDIC PROTEIN 1"/>
    <property type="match status" value="1"/>
</dbReference>
<proteinExistence type="predicted"/>
<name>A0A1G6VWR9_9FLAO</name>
<sequence>MGNSTISLYYRGNKKMKLIFRKKIVLLFGVLAGLLSCTSDTKETPNNVEQKETLFTMLPATETGIDFTNKVINEKDFNIFIYRNFYNGGGVAIGDINNDGLADIYLSANMGGNKLYLNKGSLKFEDISEKAGVTGNKPWSTGVVMADVNGDGLLDIYVSNAGNMEGNNHDNDLYINNGDLTFTEKATEYNLAKSGFSTQASFFDYDKDGDLDAYILNNSNVPVNSLGYAEQRNVRAQDWEGVPDIFKGVGDMLLRNDNGKFVDVSENAGIYGSLIGFGLGVMVSDINGDLWPDIYVSNDFYERDYLYINQKDGTFKEEIEDWTRHLSLSAMGVDMADINNDGNADIFITDMLPEGDQRTKSVMEFEGYNVFKLKQSKDFYQQYIQNTLQLNNGNGSFSEVAYHSGIAKTDWSWAGLLFDMDNDGLRDIYITNGINHDLTDLDFVDFFANEIMQKMEATGKKESIDSIIKKMPVRPQPNYAYKNNGDITFDNTSKKWGLDIPSFSNGAAYGDLDNDGDLDLVVNNVNMPAFVYENRTNELTDNQYIKLKFEGSGKNTFAIGASIKLYYTDNVVFQELIPSRGFQSSMDYVMTIGLGKINKIDSLRVIWPDDFTQKLTGINANQLLTLKHSDATEKFIIPQKKERKTFLKEINEEDLIAHKENNYRDFDHEGLISKMISQEGPALAVGDVNGDGNEDIFIGGAVDETGVVYINKGNGKLEARPLKLDEAFEDTAAAFFDADGDGDTDLMVGSGGNQIGDYKTYRARLYRNDGHGNFSKVKQDLPSTFANISVIAPHDFDGDGDIDVLIGSRSVVGTYGVDPEHLFLENQGDGSFTDATERFAYDLKDAGMMTDAIWADADGDGKKDLITVSEWGRPNIYKNSGRRMGRISTSLDSLYGWWNTVEAADLDRDGDLDFILGNQGSNVSYKASVDHPMKLWINDYDNNGTLEQIVTQNFEGKDYPIHQKRELTAQVVSLKKQSVKASEYAKKTINALFPESVFNNTIVKQANTMESVIAINEGGGRFTIKKLPARVQLSCVCGISCADIDQDGNLDLIMGGNNFEFKPQYSRLDASYGHVLLGDGKLNFAWQNYEDSGFFIRDEIKHIQQFKDKDGKTFLITAINNAKPRVYALPQEAPNP</sequence>
<dbReference type="EMBL" id="FNAO01000001">
    <property type="protein sequence ID" value="SDD57427.1"/>
    <property type="molecule type" value="Genomic_DNA"/>
</dbReference>
<protein>
    <submittedName>
        <fullName evidence="3">Repeat domain-containing protein</fullName>
    </submittedName>
</protein>
<dbReference type="InterPro" id="IPR013517">
    <property type="entry name" value="FG-GAP"/>
</dbReference>
<keyword evidence="1" id="KW-0732">Signal</keyword>
<organism evidence="3 4">
    <name type="scientific">Pricia antarctica</name>
    <dbReference type="NCBI Taxonomy" id="641691"/>
    <lineage>
        <taxon>Bacteria</taxon>
        <taxon>Pseudomonadati</taxon>
        <taxon>Bacteroidota</taxon>
        <taxon>Flavobacteriia</taxon>
        <taxon>Flavobacteriales</taxon>
        <taxon>Flavobacteriaceae</taxon>
        <taxon>Pricia</taxon>
    </lineage>
</organism>
<dbReference type="PANTHER" id="PTHR16026">
    <property type="entry name" value="CARTILAGE ACIDIC PROTEIN 1"/>
    <property type="match status" value="1"/>
</dbReference>
<evidence type="ECO:0000259" key="2">
    <source>
        <dbReference type="Pfam" id="PF07593"/>
    </source>
</evidence>
<gene>
    <name evidence="3" type="ORF">SAMN05421636_10178</name>
</gene>
<accession>A0A1G6VWR9</accession>
<dbReference type="Proteomes" id="UP000199109">
    <property type="component" value="Unassembled WGS sequence"/>
</dbReference>
<dbReference type="InterPro" id="IPR011519">
    <property type="entry name" value="UnbV_ASPIC"/>
</dbReference>
<dbReference type="InterPro" id="IPR028994">
    <property type="entry name" value="Integrin_alpha_N"/>
</dbReference>
<evidence type="ECO:0000313" key="4">
    <source>
        <dbReference type="Proteomes" id="UP000199109"/>
    </source>
</evidence>